<evidence type="ECO:0000313" key="1">
    <source>
        <dbReference type="EMBL" id="OJG17559.1"/>
    </source>
</evidence>
<gene>
    <name evidence="1" type="ORF">RU97_GL002567</name>
</gene>
<protein>
    <recommendedName>
        <fullName evidence="3">Ribose-5-phosphate isomerase</fullName>
    </recommendedName>
</protein>
<dbReference type="EMBL" id="JXKH01000008">
    <property type="protein sequence ID" value="OJG17559.1"/>
    <property type="molecule type" value="Genomic_DNA"/>
</dbReference>
<dbReference type="STRING" id="214095.RU97_GL002567"/>
<evidence type="ECO:0000313" key="2">
    <source>
        <dbReference type="Proteomes" id="UP000181884"/>
    </source>
</evidence>
<dbReference type="Gene3D" id="3.40.1720.10">
    <property type="entry name" value="Streptococcus thermophilus LMG 18311 protein like"/>
    <property type="match status" value="1"/>
</dbReference>
<dbReference type="RefSeq" id="WP_067390974.1">
    <property type="nucleotide sequence ID" value="NZ_JXKH01000008.1"/>
</dbReference>
<reference evidence="1 2" key="1">
    <citation type="submission" date="2014-12" db="EMBL/GenBank/DDBJ databases">
        <title>Draft genome sequences of 29 type strains of Enterococci.</title>
        <authorList>
            <person name="Zhong Z."/>
            <person name="Sun Z."/>
            <person name="Liu W."/>
            <person name="Zhang W."/>
            <person name="Zhang H."/>
        </authorList>
    </citation>
    <scope>NUCLEOTIDE SEQUENCE [LARGE SCALE GENOMIC DNA]</scope>
    <source>
        <strain evidence="1 2">DSM 17029</strain>
    </source>
</reference>
<evidence type="ECO:0008006" key="3">
    <source>
        <dbReference type="Google" id="ProtNLM"/>
    </source>
</evidence>
<dbReference type="Proteomes" id="UP000181884">
    <property type="component" value="Unassembled WGS sequence"/>
</dbReference>
<accession>A0A1L8RCP7</accession>
<keyword evidence="2" id="KW-1185">Reference proteome</keyword>
<comment type="caution">
    <text evidence="1">The sequence shown here is derived from an EMBL/GenBank/DDBJ whole genome shotgun (WGS) entry which is preliminary data.</text>
</comment>
<dbReference type="Pfam" id="PF08860">
    <property type="entry name" value="DUF1827"/>
    <property type="match status" value="1"/>
</dbReference>
<organism evidence="1 2">
    <name type="scientific">Enterococcus canis</name>
    <dbReference type="NCBI Taxonomy" id="214095"/>
    <lineage>
        <taxon>Bacteria</taxon>
        <taxon>Bacillati</taxon>
        <taxon>Bacillota</taxon>
        <taxon>Bacilli</taxon>
        <taxon>Lactobacillales</taxon>
        <taxon>Enterococcaceae</taxon>
        <taxon>Enterococcus</taxon>
    </lineage>
</organism>
<dbReference type="AlphaFoldDB" id="A0A1L8RCP7"/>
<name>A0A1L8RCP7_9ENTE</name>
<dbReference type="InterPro" id="IPR038226">
    <property type="entry name" value="LMG18311-like_sf"/>
</dbReference>
<proteinExistence type="predicted"/>
<sequence length="104" mass="11820">MKFVNVTNSHSRLVYSQLANTDAHLVKVYTIGKTTVIYTQAPTHHEILLVNKARNIKEVEITESLGYFLKRTPNDIYEKSEISIIRMDGVVEISIPIHKPVVAE</sequence>
<dbReference type="InterPro" id="IPR014959">
    <property type="entry name" value="DUF1827"/>
</dbReference>